<dbReference type="PROSITE" id="PS51257">
    <property type="entry name" value="PROKAR_LIPOPROTEIN"/>
    <property type="match status" value="1"/>
</dbReference>
<dbReference type="Proteomes" id="UP000198917">
    <property type="component" value="Unassembled WGS sequence"/>
</dbReference>
<protein>
    <submittedName>
        <fullName evidence="2">Uncharacterized protein</fullName>
    </submittedName>
</protein>
<evidence type="ECO:0000256" key="1">
    <source>
        <dbReference type="SAM" id="SignalP"/>
    </source>
</evidence>
<sequence>MKLILMALSLTFALSVPGFSAACPSAAEQKDGFVLRRESVKSEFKSTGRIVRVESDFNGSGSQKQFLYRGLIGLAGLGDDGNYSQYFLSDLEVFWPLKVGARRSFEFLPLEGGELNDKWSLELTVTKQRAFPVRFCNYLVFYVSFEIWKNDKSDEKWTAVYSPDLQVTLATIYDEGTEDETILAYDIIEPLGTDRAVSVERPEE</sequence>
<dbReference type="RefSeq" id="WP_244520223.1">
    <property type="nucleotide sequence ID" value="NZ_CP116683.1"/>
</dbReference>
<dbReference type="AlphaFoldDB" id="A0A7Z7BFG4"/>
<evidence type="ECO:0000313" key="2">
    <source>
        <dbReference type="EMBL" id="SDJ11535.1"/>
    </source>
</evidence>
<accession>A0A7Z7BFG4</accession>
<comment type="caution">
    <text evidence="2">The sequence shown here is derived from an EMBL/GenBank/DDBJ whole genome shotgun (WGS) entry which is preliminary data.</text>
</comment>
<proteinExistence type="predicted"/>
<dbReference type="EMBL" id="FNEW01000001">
    <property type="protein sequence ID" value="SDJ11535.1"/>
    <property type="molecule type" value="Genomic_DNA"/>
</dbReference>
<evidence type="ECO:0000313" key="3">
    <source>
        <dbReference type="Proteomes" id="UP000198917"/>
    </source>
</evidence>
<gene>
    <name evidence="2" type="ORF">SAMN05428983_0218</name>
</gene>
<organism evidence="2 3">
    <name type="scientific">Agrobacterium fabrum</name>
    <dbReference type="NCBI Taxonomy" id="1176649"/>
    <lineage>
        <taxon>Bacteria</taxon>
        <taxon>Pseudomonadati</taxon>
        <taxon>Pseudomonadota</taxon>
        <taxon>Alphaproteobacteria</taxon>
        <taxon>Hyphomicrobiales</taxon>
        <taxon>Rhizobiaceae</taxon>
        <taxon>Rhizobium/Agrobacterium group</taxon>
        <taxon>Agrobacterium</taxon>
        <taxon>Agrobacterium tumefaciens complex</taxon>
    </lineage>
</organism>
<keyword evidence="1" id="KW-0732">Signal</keyword>
<feature type="chain" id="PRO_5030531398" evidence="1">
    <location>
        <begin position="23"/>
        <end position="204"/>
    </location>
</feature>
<reference evidence="2 3" key="1">
    <citation type="submission" date="2016-10" db="EMBL/GenBank/DDBJ databases">
        <authorList>
            <person name="Varghese N."/>
            <person name="Submissions S."/>
        </authorList>
    </citation>
    <scope>NUCLEOTIDE SEQUENCE [LARGE SCALE GENOMIC DNA]</scope>
    <source>
        <strain evidence="2 3">PDC82</strain>
    </source>
</reference>
<name>A0A7Z7BFG4_9HYPH</name>
<feature type="signal peptide" evidence="1">
    <location>
        <begin position="1"/>
        <end position="22"/>
    </location>
</feature>